<dbReference type="RefSeq" id="WP_014402046.1">
    <property type="nucleotide sequence ID" value="NC_017033.1"/>
</dbReference>
<dbReference type="EMBL" id="CP003350">
    <property type="protein sequence ID" value="AFC85040.1"/>
    <property type="molecule type" value="Genomic_DNA"/>
</dbReference>
<dbReference type="PANTHER" id="PTHR43649:SF12">
    <property type="entry name" value="DIACETYLCHITOBIOSE BINDING PROTEIN DASA"/>
    <property type="match status" value="1"/>
</dbReference>
<dbReference type="Gene3D" id="3.40.190.10">
    <property type="entry name" value="Periplasmic binding protein-like II"/>
    <property type="match status" value="2"/>
</dbReference>
<evidence type="ECO:0000256" key="3">
    <source>
        <dbReference type="SAM" id="SignalP"/>
    </source>
</evidence>
<dbReference type="KEGG" id="fau:Fraau_0558"/>
<sequence>MRGTKRQRILVRGMALLTGLVAVPAAAADRVTLTVGTVNNADMVRMQALTPDYEASHPGVRLHWVVLEENTLRQRLTTDIATGSGQFDVMTIGAYETPLWGQRHWLSPLDKLPAGYGLDDLFPNVRAQLTADGHLYALPFYAEASITYYRKDLFRARGLQMPAAPSWQQIRDFADQLNDPAHGVYGICLRGKAGWGENMAIIGSMVNAFGGRYFDMQWQPQFDTPPWHQAVRFYRDLLRKDGPPGVSANGFNESLALFAAGKCAQWVDASVAGGVLTDPKQSQVAASVGFARAPHAVTDRGSSWQYIWSLAVPVSSRQQAAATEFIAWATSREYRDLVASRYGLAASPPGTRLSTYRNPAYMQQVPFAKVTLDSLLAVDPVKPTLLPVPYKGIQFATIPEFQAIGSLVGREISGVLAGRGQVDEVLHVSQQAVRRTMRRAGYDRAAVQPASGAP</sequence>
<dbReference type="AlphaFoldDB" id="H8L4W7"/>
<dbReference type="InterPro" id="IPR006059">
    <property type="entry name" value="SBP"/>
</dbReference>
<evidence type="ECO:0000256" key="2">
    <source>
        <dbReference type="ARBA" id="ARBA00008520"/>
    </source>
</evidence>
<dbReference type="HOGENOM" id="CLU_031285_9_0_6"/>
<keyword evidence="4" id="KW-0813">Transport</keyword>
<keyword evidence="3" id="KW-0732">Signal</keyword>
<evidence type="ECO:0000256" key="1">
    <source>
        <dbReference type="ARBA" id="ARBA00004418"/>
    </source>
</evidence>
<gene>
    <name evidence="4" type="ordered locus">Fraau_0558</name>
</gene>
<accession>H8L4W7</accession>
<name>H8L4W7_FRAAD</name>
<keyword evidence="4" id="KW-0762">Sugar transport</keyword>
<evidence type="ECO:0000313" key="4">
    <source>
        <dbReference type="EMBL" id="AFC85040.1"/>
    </source>
</evidence>
<feature type="chain" id="PRO_5003613649" evidence="3">
    <location>
        <begin position="28"/>
        <end position="454"/>
    </location>
</feature>
<dbReference type="CDD" id="cd13585">
    <property type="entry name" value="PBP2_TMBP_like"/>
    <property type="match status" value="1"/>
</dbReference>
<dbReference type="InterPro" id="IPR050490">
    <property type="entry name" value="Bact_solute-bd_prot1"/>
</dbReference>
<dbReference type="STRING" id="767434.Fraau_0558"/>
<protein>
    <submittedName>
        <fullName evidence="4">ABC-type sugar transport system, periplasmic component</fullName>
    </submittedName>
</protein>
<keyword evidence="5" id="KW-1185">Reference proteome</keyword>
<organism evidence="4 5">
    <name type="scientific">Frateuria aurantia (strain ATCC 33424 / DSM 6220 / KCTC 2777 / LMG 1558 / NBRC 3245 / NCIMB 13370)</name>
    <name type="common">Acetobacter aurantius</name>
    <dbReference type="NCBI Taxonomy" id="767434"/>
    <lineage>
        <taxon>Bacteria</taxon>
        <taxon>Pseudomonadati</taxon>
        <taxon>Pseudomonadota</taxon>
        <taxon>Gammaproteobacteria</taxon>
        <taxon>Lysobacterales</taxon>
        <taxon>Rhodanobacteraceae</taxon>
        <taxon>Frateuria</taxon>
    </lineage>
</organism>
<dbReference type="PANTHER" id="PTHR43649">
    <property type="entry name" value="ARABINOSE-BINDING PROTEIN-RELATED"/>
    <property type="match status" value="1"/>
</dbReference>
<feature type="signal peptide" evidence="3">
    <location>
        <begin position="1"/>
        <end position="27"/>
    </location>
</feature>
<proteinExistence type="inferred from homology"/>
<dbReference type="Pfam" id="PF01547">
    <property type="entry name" value="SBP_bac_1"/>
    <property type="match status" value="1"/>
</dbReference>
<dbReference type="Proteomes" id="UP000005234">
    <property type="component" value="Chromosome"/>
</dbReference>
<dbReference type="eggNOG" id="COG1653">
    <property type="taxonomic scope" value="Bacteria"/>
</dbReference>
<reference evidence="4" key="1">
    <citation type="submission" date="2012-02" db="EMBL/GenBank/DDBJ databases">
        <title>The complete genome of Frateuria aurantia DSM 6220.</title>
        <authorList>
            <consortium name="US DOE Joint Genome Institute (JGI-PGF)"/>
            <person name="Lucas S."/>
            <person name="Copeland A."/>
            <person name="Lapidus A."/>
            <person name="Glavina del Rio T."/>
            <person name="Dalin E."/>
            <person name="Tice H."/>
            <person name="Bruce D."/>
            <person name="Goodwin L."/>
            <person name="Pitluck S."/>
            <person name="Peters L."/>
            <person name="Ovchinnikova G."/>
            <person name="Teshima H."/>
            <person name="Kyrpides N."/>
            <person name="Mavromatis K."/>
            <person name="Ivanova N."/>
            <person name="Brettin T."/>
            <person name="Detter J.C."/>
            <person name="Han C."/>
            <person name="Larimer F."/>
            <person name="Land M."/>
            <person name="Hauser L."/>
            <person name="Markowitz V."/>
            <person name="Cheng J.-F."/>
            <person name="Hugenholtz P."/>
            <person name="Woyke T."/>
            <person name="Wu D."/>
            <person name="Brambilla E."/>
            <person name="Klenk H.-P."/>
            <person name="Eisen J.A."/>
        </authorList>
    </citation>
    <scope>NUCLEOTIDE SEQUENCE</scope>
    <source>
        <strain evidence="4">DSM 6220</strain>
    </source>
</reference>
<dbReference type="GO" id="GO:0042597">
    <property type="term" value="C:periplasmic space"/>
    <property type="evidence" value="ECO:0007669"/>
    <property type="project" value="UniProtKB-SubCell"/>
</dbReference>
<comment type="subcellular location">
    <subcellularLocation>
        <location evidence="1">Periplasm</location>
    </subcellularLocation>
</comment>
<dbReference type="SUPFAM" id="SSF53850">
    <property type="entry name" value="Periplasmic binding protein-like II"/>
    <property type="match status" value="1"/>
</dbReference>
<evidence type="ECO:0000313" key="5">
    <source>
        <dbReference type="Proteomes" id="UP000005234"/>
    </source>
</evidence>
<comment type="similarity">
    <text evidence="2">Belongs to the bacterial solute-binding protein 1 family.</text>
</comment>